<dbReference type="AlphaFoldDB" id="A0A9D2LDP6"/>
<evidence type="ECO:0000313" key="2">
    <source>
        <dbReference type="EMBL" id="HJB10635.1"/>
    </source>
</evidence>
<proteinExistence type="predicted"/>
<organism evidence="2 3">
    <name type="scientific">Candidatus Brachybacterium merdavium</name>
    <dbReference type="NCBI Taxonomy" id="2838513"/>
    <lineage>
        <taxon>Bacteria</taxon>
        <taxon>Bacillati</taxon>
        <taxon>Actinomycetota</taxon>
        <taxon>Actinomycetes</taxon>
        <taxon>Micrococcales</taxon>
        <taxon>Dermabacteraceae</taxon>
        <taxon>Brachybacterium</taxon>
    </lineage>
</organism>
<comment type="caution">
    <text evidence="2">The sequence shown here is derived from an EMBL/GenBank/DDBJ whole genome shotgun (WGS) entry which is preliminary data.</text>
</comment>
<feature type="region of interest" description="Disordered" evidence="1">
    <location>
        <begin position="140"/>
        <end position="166"/>
    </location>
</feature>
<name>A0A9D2LDP6_9MICO</name>
<reference evidence="2" key="2">
    <citation type="submission" date="2021-04" db="EMBL/GenBank/DDBJ databases">
        <authorList>
            <person name="Gilroy R."/>
        </authorList>
    </citation>
    <scope>NUCLEOTIDE SEQUENCE</scope>
    <source>
        <strain evidence="2">ChiHjej13B12-24818</strain>
    </source>
</reference>
<dbReference type="Proteomes" id="UP000823823">
    <property type="component" value="Unassembled WGS sequence"/>
</dbReference>
<feature type="compositionally biased region" description="Low complexity" evidence="1">
    <location>
        <begin position="145"/>
        <end position="156"/>
    </location>
</feature>
<evidence type="ECO:0000256" key="1">
    <source>
        <dbReference type="SAM" id="MobiDB-lite"/>
    </source>
</evidence>
<protein>
    <submittedName>
        <fullName evidence="2">Uncharacterized protein</fullName>
    </submittedName>
</protein>
<gene>
    <name evidence="2" type="ORF">H9786_08925</name>
</gene>
<evidence type="ECO:0000313" key="3">
    <source>
        <dbReference type="Proteomes" id="UP000823823"/>
    </source>
</evidence>
<sequence>MSALPAGPDPIADQDHTHGWIRALLEAVTSAVLETQPGLMAFGDHRPERDRPSGGAWRGLETMCHVSALLASAHAPEPGSAQQLLEAADGTAASRGLRRRSEREENGVRATTWSSDRGDLLEVIVGVRVAIRAISAPFLPGSLRPASTTSPDSPISPLTPPPRRLR</sequence>
<reference evidence="2" key="1">
    <citation type="journal article" date="2021" name="PeerJ">
        <title>Extensive microbial diversity within the chicken gut microbiome revealed by metagenomics and culture.</title>
        <authorList>
            <person name="Gilroy R."/>
            <person name="Ravi A."/>
            <person name="Getino M."/>
            <person name="Pursley I."/>
            <person name="Horton D.L."/>
            <person name="Alikhan N.F."/>
            <person name="Baker D."/>
            <person name="Gharbi K."/>
            <person name="Hall N."/>
            <person name="Watson M."/>
            <person name="Adriaenssens E.M."/>
            <person name="Foster-Nyarko E."/>
            <person name="Jarju S."/>
            <person name="Secka A."/>
            <person name="Antonio M."/>
            <person name="Oren A."/>
            <person name="Chaudhuri R.R."/>
            <person name="La Ragione R."/>
            <person name="Hildebrand F."/>
            <person name="Pallen M.J."/>
        </authorList>
    </citation>
    <scope>NUCLEOTIDE SEQUENCE</scope>
    <source>
        <strain evidence="2">ChiHjej13B12-24818</strain>
    </source>
</reference>
<feature type="region of interest" description="Disordered" evidence="1">
    <location>
        <begin position="89"/>
        <end position="110"/>
    </location>
</feature>
<feature type="compositionally biased region" description="Pro residues" evidence="1">
    <location>
        <begin position="157"/>
        <end position="166"/>
    </location>
</feature>
<accession>A0A9D2LDP6</accession>
<dbReference type="EMBL" id="DWZH01000066">
    <property type="protein sequence ID" value="HJB10635.1"/>
    <property type="molecule type" value="Genomic_DNA"/>
</dbReference>